<feature type="region of interest" description="Disordered" evidence="1">
    <location>
        <begin position="113"/>
        <end position="145"/>
    </location>
</feature>
<reference evidence="2 3" key="1">
    <citation type="submission" date="2024-03" db="EMBL/GenBank/DDBJ databases">
        <title>Genome-scale model development and genomic sequencing of the oleaginous clade Lipomyces.</title>
        <authorList>
            <consortium name="Lawrence Berkeley National Laboratory"/>
            <person name="Czajka J.J."/>
            <person name="Han Y."/>
            <person name="Kim J."/>
            <person name="Mondo S.J."/>
            <person name="Hofstad B.A."/>
            <person name="Robles A."/>
            <person name="Haridas S."/>
            <person name="Riley R."/>
            <person name="LaButti K."/>
            <person name="Pangilinan J."/>
            <person name="Andreopoulos W."/>
            <person name="Lipzen A."/>
            <person name="Yan J."/>
            <person name="Wang M."/>
            <person name="Ng V."/>
            <person name="Grigoriev I.V."/>
            <person name="Spatafora J.W."/>
            <person name="Magnuson J.K."/>
            <person name="Baker S.E."/>
            <person name="Pomraning K.R."/>
        </authorList>
    </citation>
    <scope>NUCLEOTIDE SEQUENCE [LARGE SCALE GENOMIC DNA]</scope>
    <source>
        <strain evidence="2 3">Phaff 52-87</strain>
    </source>
</reference>
<evidence type="ECO:0000256" key="1">
    <source>
        <dbReference type="SAM" id="MobiDB-lite"/>
    </source>
</evidence>
<keyword evidence="3" id="KW-1185">Reference proteome</keyword>
<sequence>MSYSYHHYPQQPNLATLPNVSQARAKFDAGRAFDLEDDLEFCPSLLSEEELQSATSYSSDRSSTSGSPESSPMQHQIRPSVMLGQLSPGMSPGRPSANRVRRAIEIVDPATGMRVASPPLSSPAKPLSFHPNHVPATASNRRTAW</sequence>
<dbReference type="EMBL" id="JBBJBU010000001">
    <property type="protein sequence ID" value="KAK7208536.1"/>
    <property type="molecule type" value="Genomic_DNA"/>
</dbReference>
<proteinExistence type="predicted"/>
<dbReference type="GeneID" id="90036496"/>
<dbReference type="Pfam" id="PF14618">
    <property type="entry name" value="DUF4452"/>
    <property type="match status" value="1"/>
</dbReference>
<dbReference type="RefSeq" id="XP_064771569.1">
    <property type="nucleotide sequence ID" value="XM_064910984.1"/>
</dbReference>
<evidence type="ECO:0000313" key="2">
    <source>
        <dbReference type="EMBL" id="KAK7208536.1"/>
    </source>
</evidence>
<dbReference type="InterPro" id="IPR027915">
    <property type="entry name" value="DUF4452"/>
</dbReference>
<protein>
    <submittedName>
        <fullName evidence="2">Uncharacterized protein</fullName>
    </submittedName>
</protein>
<feature type="region of interest" description="Disordered" evidence="1">
    <location>
        <begin position="50"/>
        <end position="77"/>
    </location>
</feature>
<comment type="caution">
    <text evidence="2">The sequence shown here is derived from an EMBL/GenBank/DDBJ whole genome shotgun (WGS) entry which is preliminary data.</text>
</comment>
<evidence type="ECO:0000313" key="3">
    <source>
        <dbReference type="Proteomes" id="UP001498771"/>
    </source>
</evidence>
<dbReference type="Proteomes" id="UP001498771">
    <property type="component" value="Unassembled WGS sequence"/>
</dbReference>
<name>A0ABR1FFA3_9ASCO</name>
<accession>A0ABR1FFA3</accession>
<dbReference type="PANTHER" id="PTHR39615:SF1">
    <property type="entry name" value="YALI0E17897P"/>
    <property type="match status" value="1"/>
</dbReference>
<feature type="compositionally biased region" description="Low complexity" evidence="1">
    <location>
        <begin position="116"/>
        <end position="128"/>
    </location>
</feature>
<feature type="compositionally biased region" description="Low complexity" evidence="1">
    <location>
        <begin position="53"/>
        <end position="71"/>
    </location>
</feature>
<dbReference type="PANTHER" id="PTHR39615">
    <property type="entry name" value="YALI0E17897P"/>
    <property type="match status" value="1"/>
</dbReference>
<organism evidence="2 3">
    <name type="scientific">Myxozyma melibiosi</name>
    <dbReference type="NCBI Taxonomy" id="54550"/>
    <lineage>
        <taxon>Eukaryota</taxon>
        <taxon>Fungi</taxon>
        <taxon>Dikarya</taxon>
        <taxon>Ascomycota</taxon>
        <taxon>Saccharomycotina</taxon>
        <taxon>Lipomycetes</taxon>
        <taxon>Lipomycetales</taxon>
        <taxon>Lipomycetaceae</taxon>
        <taxon>Myxozyma</taxon>
    </lineage>
</organism>
<gene>
    <name evidence="2" type="ORF">BZA70DRAFT_265804</name>
</gene>